<reference evidence="7 8" key="1">
    <citation type="submission" date="2019-02" db="EMBL/GenBank/DDBJ databases">
        <title>Deep-cultivation of Planctomycetes and their phenomic and genomic characterization uncovers novel biology.</title>
        <authorList>
            <person name="Wiegand S."/>
            <person name="Jogler M."/>
            <person name="Boedeker C."/>
            <person name="Pinto D."/>
            <person name="Vollmers J."/>
            <person name="Rivas-Marin E."/>
            <person name="Kohn T."/>
            <person name="Peeters S.H."/>
            <person name="Heuer A."/>
            <person name="Rast P."/>
            <person name="Oberbeckmann S."/>
            <person name="Bunk B."/>
            <person name="Jeske O."/>
            <person name="Meyerdierks A."/>
            <person name="Storesund J.E."/>
            <person name="Kallscheuer N."/>
            <person name="Luecker S."/>
            <person name="Lage O.M."/>
            <person name="Pohl T."/>
            <person name="Merkel B.J."/>
            <person name="Hornburger P."/>
            <person name="Mueller R.-W."/>
            <person name="Bruemmer F."/>
            <person name="Labrenz M."/>
            <person name="Spormann A.M."/>
            <person name="Op den Camp H."/>
            <person name="Overmann J."/>
            <person name="Amann R."/>
            <person name="Jetten M.S.M."/>
            <person name="Mascher T."/>
            <person name="Medema M.H."/>
            <person name="Devos D.P."/>
            <person name="Kaster A.-K."/>
            <person name="Ovreas L."/>
            <person name="Rohde M."/>
            <person name="Galperin M.Y."/>
            <person name="Jogler C."/>
        </authorList>
    </citation>
    <scope>NUCLEOTIDE SEQUENCE [LARGE SCALE GENOMIC DNA]</scope>
    <source>
        <strain evidence="7 8">TBK1r</strain>
    </source>
</reference>
<gene>
    <name evidence="7" type="primary">argE_1</name>
    <name evidence="7" type="ORF">TBK1r_40760</name>
</gene>
<dbReference type="EMBL" id="CP036432">
    <property type="protein sequence ID" value="QDV85122.1"/>
    <property type="molecule type" value="Genomic_DNA"/>
</dbReference>
<dbReference type="PANTHER" id="PTHR43808">
    <property type="entry name" value="ACETYLORNITHINE DEACETYLASE"/>
    <property type="match status" value="1"/>
</dbReference>
<dbReference type="InterPro" id="IPR036264">
    <property type="entry name" value="Bact_exopeptidase_dim_dom"/>
</dbReference>
<evidence type="ECO:0000259" key="6">
    <source>
        <dbReference type="Pfam" id="PF07687"/>
    </source>
</evidence>
<evidence type="ECO:0000313" key="7">
    <source>
        <dbReference type="EMBL" id="QDV85122.1"/>
    </source>
</evidence>
<keyword evidence="3" id="KW-0479">Metal-binding</keyword>
<evidence type="ECO:0000313" key="8">
    <source>
        <dbReference type="Proteomes" id="UP000318081"/>
    </source>
</evidence>
<comment type="similarity">
    <text evidence="2">Belongs to the peptidase M20A family.</text>
</comment>
<keyword evidence="5" id="KW-0862">Zinc</keyword>
<organism evidence="7 8">
    <name type="scientific">Stieleria magnilauensis</name>
    <dbReference type="NCBI Taxonomy" id="2527963"/>
    <lineage>
        <taxon>Bacteria</taxon>
        <taxon>Pseudomonadati</taxon>
        <taxon>Planctomycetota</taxon>
        <taxon>Planctomycetia</taxon>
        <taxon>Pirellulales</taxon>
        <taxon>Pirellulaceae</taxon>
        <taxon>Stieleria</taxon>
    </lineage>
</organism>
<dbReference type="SUPFAM" id="SSF55031">
    <property type="entry name" value="Bacterial exopeptidase dimerisation domain"/>
    <property type="match status" value="1"/>
</dbReference>
<dbReference type="EC" id="3.5.1.16" evidence="7"/>
<evidence type="ECO:0000256" key="5">
    <source>
        <dbReference type="ARBA" id="ARBA00022833"/>
    </source>
</evidence>
<accession>A0ABX5XTR4</accession>
<dbReference type="GO" id="GO:0008777">
    <property type="term" value="F:acetylornithine deacetylase activity"/>
    <property type="evidence" value="ECO:0007669"/>
    <property type="project" value="UniProtKB-EC"/>
</dbReference>
<dbReference type="Pfam" id="PF01546">
    <property type="entry name" value="Peptidase_M20"/>
    <property type="match status" value="1"/>
</dbReference>
<dbReference type="Pfam" id="PF07687">
    <property type="entry name" value="M20_dimer"/>
    <property type="match status" value="1"/>
</dbReference>
<dbReference type="SUPFAM" id="SSF53187">
    <property type="entry name" value="Zn-dependent exopeptidases"/>
    <property type="match status" value="1"/>
</dbReference>
<keyword evidence="8" id="KW-1185">Reference proteome</keyword>
<name>A0ABX5XTR4_9BACT</name>
<dbReference type="RefSeq" id="WP_145214350.1">
    <property type="nucleotide sequence ID" value="NZ_CP036432.1"/>
</dbReference>
<evidence type="ECO:0000256" key="4">
    <source>
        <dbReference type="ARBA" id="ARBA00022801"/>
    </source>
</evidence>
<dbReference type="InterPro" id="IPR002933">
    <property type="entry name" value="Peptidase_M20"/>
</dbReference>
<dbReference type="InterPro" id="IPR001261">
    <property type="entry name" value="ArgE/DapE_CS"/>
</dbReference>
<sequence length="390" mass="42409">MDDDTPLAILNQLIRIPSQNPMGHDHRGPEWCEQGVSDWLCRFFASHNIPHRYDQIEPGRGNVIAKLAGHPDRPTILLDAHQDTVPVAGMTIDPYQGIERDGRIWGRGACDVKGPMAAILSTVARLNREQTRSHASLVVSMTCDEELGQKGAIDLVKRFDSGDSFLTPTPDLAIVAEPTELNVVVAHKGVLRWRIQTTGVAAHSSRPSLGQSAIYSMARLISGLEQLADELQTAGPDHPLCGRPTLSVGTIHGGESVNIVPERCVIEIDRRVVPGESFETILHQTRQALKNRCGIEFEMLPPDTSCEPLRDGENGTLAETLVRLTGQVAGSSRTIGVAFTTQAPKFAAAGLPTVVFGPGSIDQAHTKDEWIEIEQLNQGAEILYQVAKQL</sequence>
<keyword evidence="4 7" id="KW-0378">Hydrolase</keyword>
<feature type="domain" description="Peptidase M20 dimerisation" evidence="6">
    <location>
        <begin position="185"/>
        <end position="292"/>
    </location>
</feature>
<protein>
    <submittedName>
        <fullName evidence="7">Acetylornithine deacetylase</fullName>
        <ecNumber evidence="7">3.5.1.16</ecNumber>
    </submittedName>
</protein>
<dbReference type="Proteomes" id="UP000318081">
    <property type="component" value="Chromosome"/>
</dbReference>
<dbReference type="CDD" id="cd03894">
    <property type="entry name" value="M20_ArgE"/>
    <property type="match status" value="1"/>
</dbReference>
<evidence type="ECO:0000256" key="1">
    <source>
        <dbReference type="ARBA" id="ARBA00001947"/>
    </source>
</evidence>
<dbReference type="InterPro" id="IPR050072">
    <property type="entry name" value="Peptidase_M20A"/>
</dbReference>
<evidence type="ECO:0000256" key="3">
    <source>
        <dbReference type="ARBA" id="ARBA00022723"/>
    </source>
</evidence>
<dbReference type="Gene3D" id="3.40.630.10">
    <property type="entry name" value="Zn peptidases"/>
    <property type="match status" value="1"/>
</dbReference>
<dbReference type="PROSITE" id="PS00758">
    <property type="entry name" value="ARGE_DAPE_CPG2_1"/>
    <property type="match status" value="1"/>
</dbReference>
<proteinExistence type="inferred from homology"/>
<comment type="cofactor">
    <cofactor evidence="1">
        <name>Zn(2+)</name>
        <dbReference type="ChEBI" id="CHEBI:29105"/>
    </cofactor>
</comment>
<dbReference type="PROSITE" id="PS00759">
    <property type="entry name" value="ARGE_DAPE_CPG2_2"/>
    <property type="match status" value="1"/>
</dbReference>
<dbReference type="InterPro" id="IPR011650">
    <property type="entry name" value="Peptidase_M20_dimer"/>
</dbReference>
<dbReference type="Gene3D" id="3.30.70.360">
    <property type="match status" value="1"/>
</dbReference>
<evidence type="ECO:0000256" key="2">
    <source>
        <dbReference type="ARBA" id="ARBA00006247"/>
    </source>
</evidence>
<dbReference type="PANTHER" id="PTHR43808:SF8">
    <property type="entry name" value="PEPTIDASE M20 DIMERISATION DOMAIN-CONTAINING PROTEIN"/>
    <property type="match status" value="1"/>
</dbReference>